<dbReference type="EMBL" id="CM001221">
    <property type="protein sequence ID" value="AES98033.1"/>
    <property type="molecule type" value="Genomic_DNA"/>
</dbReference>
<keyword evidence="5" id="KW-0687">Ribonucleoprotein</keyword>
<evidence type="ECO:0000256" key="1">
    <source>
        <dbReference type="ARBA" id="ARBA00009083"/>
    </source>
</evidence>
<keyword evidence="4 6" id="KW-0689">Ribosomal protein</keyword>
<name>G7KAD1_MEDTR</name>
<keyword evidence="8" id="KW-1185">Reference proteome</keyword>
<dbReference type="GO" id="GO:0015935">
    <property type="term" value="C:small ribosomal subunit"/>
    <property type="evidence" value="ECO:0000318"/>
    <property type="project" value="GO_Central"/>
</dbReference>
<dbReference type="InterPro" id="IPR001209">
    <property type="entry name" value="Ribosomal_uS14"/>
</dbReference>
<dbReference type="PaxDb" id="3880-AES98033"/>
<sequence length="159" mass="18942">MQQLHHSRLNSNIIWSETNFPSTLPSCRRNHQILELQNCWLHQLLRNSAPTRLRRRCFSTRRPRANYRDFGLSGHILRELVHEGLLPGATRSSCNPRTVHLPFCYKWFILFVQIWWRGTFKVRLGFECAIKSLPSCLELLQLQNCWLHKDCCYLSEKHI</sequence>
<dbReference type="HOGENOM" id="CLU_1663389_0_0_1"/>
<dbReference type="InterPro" id="IPR018271">
    <property type="entry name" value="Ribosomal_uS14_CS"/>
</dbReference>
<evidence type="ECO:0000313" key="8">
    <source>
        <dbReference type="Proteomes" id="UP000002051"/>
    </source>
</evidence>
<dbReference type="Pfam" id="PF00253">
    <property type="entry name" value="Ribosomal_S14"/>
    <property type="match status" value="1"/>
</dbReference>
<comment type="similarity">
    <text evidence="1">Belongs to the universal ribosomal protein uS14 family.</text>
</comment>
<keyword evidence="2" id="KW-0699">rRNA-binding</keyword>
<evidence type="ECO:0000256" key="5">
    <source>
        <dbReference type="ARBA" id="ARBA00023274"/>
    </source>
</evidence>
<evidence type="ECO:0000256" key="2">
    <source>
        <dbReference type="ARBA" id="ARBA00022730"/>
    </source>
</evidence>
<proteinExistence type="inferred from homology"/>
<gene>
    <name evidence="6" type="ordered locus">MTR_5g063380</name>
</gene>
<dbReference type="PANTHER" id="PTHR19836:SF19">
    <property type="entry name" value="SMALL RIBOSOMAL SUBUNIT PROTEIN US14M"/>
    <property type="match status" value="1"/>
</dbReference>
<dbReference type="Gene3D" id="4.10.830.10">
    <property type="entry name" value="30s Ribosomal Protein S14, Chain N"/>
    <property type="match status" value="1"/>
</dbReference>
<keyword evidence="3" id="KW-0694">RNA-binding</keyword>
<dbReference type="PANTHER" id="PTHR19836">
    <property type="entry name" value="30S RIBOSOMAL PROTEIN S14"/>
    <property type="match status" value="1"/>
</dbReference>
<dbReference type="Proteomes" id="UP000002051">
    <property type="component" value="Chromosome 5"/>
</dbReference>
<dbReference type="InterPro" id="IPR043140">
    <property type="entry name" value="Ribosomal_uS14_sf"/>
</dbReference>
<organism evidence="6 8">
    <name type="scientific">Medicago truncatula</name>
    <name type="common">Barrel medic</name>
    <name type="synonym">Medicago tribuloides</name>
    <dbReference type="NCBI Taxonomy" id="3880"/>
    <lineage>
        <taxon>Eukaryota</taxon>
        <taxon>Viridiplantae</taxon>
        <taxon>Streptophyta</taxon>
        <taxon>Embryophyta</taxon>
        <taxon>Tracheophyta</taxon>
        <taxon>Spermatophyta</taxon>
        <taxon>Magnoliopsida</taxon>
        <taxon>eudicotyledons</taxon>
        <taxon>Gunneridae</taxon>
        <taxon>Pentapetalae</taxon>
        <taxon>rosids</taxon>
        <taxon>fabids</taxon>
        <taxon>Fabales</taxon>
        <taxon>Fabaceae</taxon>
        <taxon>Papilionoideae</taxon>
        <taxon>50 kb inversion clade</taxon>
        <taxon>NPAAA clade</taxon>
        <taxon>Hologalegina</taxon>
        <taxon>IRL clade</taxon>
        <taxon>Trifolieae</taxon>
        <taxon>Medicago</taxon>
    </lineage>
</organism>
<reference evidence="6 8" key="2">
    <citation type="journal article" date="2014" name="BMC Genomics">
        <title>An improved genome release (version Mt4.0) for the model legume Medicago truncatula.</title>
        <authorList>
            <person name="Tang H."/>
            <person name="Krishnakumar V."/>
            <person name="Bidwell S."/>
            <person name="Rosen B."/>
            <person name="Chan A."/>
            <person name="Zhou S."/>
            <person name="Gentzbittel L."/>
            <person name="Childs K.L."/>
            <person name="Yandell M."/>
            <person name="Gundlach H."/>
            <person name="Mayer K.F."/>
            <person name="Schwartz D.C."/>
            <person name="Town C.D."/>
        </authorList>
    </citation>
    <scope>GENOME REANNOTATION</scope>
    <source>
        <strain evidence="7 8">cv. Jemalong A17</strain>
    </source>
</reference>
<evidence type="ECO:0000313" key="7">
    <source>
        <dbReference type="EnsemblPlants" id="AES98033"/>
    </source>
</evidence>
<evidence type="ECO:0000256" key="4">
    <source>
        <dbReference type="ARBA" id="ARBA00022980"/>
    </source>
</evidence>
<dbReference type="GO" id="GO:0003735">
    <property type="term" value="F:structural constituent of ribosome"/>
    <property type="evidence" value="ECO:0000318"/>
    <property type="project" value="GO_Central"/>
</dbReference>
<accession>G7KAD1</accession>
<evidence type="ECO:0000313" key="6">
    <source>
        <dbReference type="EMBL" id="AES98033.1"/>
    </source>
</evidence>
<dbReference type="eggNOG" id="KOG1741">
    <property type="taxonomic scope" value="Eukaryota"/>
</dbReference>
<dbReference type="PROSITE" id="PS00527">
    <property type="entry name" value="RIBOSOMAL_S14"/>
    <property type="match status" value="1"/>
</dbReference>
<dbReference type="STRING" id="3880.G7KAD1"/>
<dbReference type="AlphaFoldDB" id="G7KAD1"/>
<dbReference type="SUPFAM" id="SSF57716">
    <property type="entry name" value="Glucocorticoid receptor-like (DNA-binding domain)"/>
    <property type="match status" value="1"/>
</dbReference>
<reference evidence="6 8" key="1">
    <citation type="journal article" date="2011" name="Nature">
        <title>The Medicago genome provides insight into the evolution of rhizobial symbioses.</title>
        <authorList>
            <person name="Young N.D."/>
            <person name="Debelle F."/>
            <person name="Oldroyd G.E."/>
            <person name="Geurts R."/>
            <person name="Cannon S.B."/>
            <person name="Udvardi M.K."/>
            <person name="Benedito V.A."/>
            <person name="Mayer K.F."/>
            <person name="Gouzy J."/>
            <person name="Schoof H."/>
            <person name="Van de Peer Y."/>
            <person name="Proost S."/>
            <person name="Cook D.R."/>
            <person name="Meyers B.C."/>
            <person name="Spannagl M."/>
            <person name="Cheung F."/>
            <person name="De Mita S."/>
            <person name="Krishnakumar V."/>
            <person name="Gundlach H."/>
            <person name="Zhou S."/>
            <person name="Mudge J."/>
            <person name="Bharti A.K."/>
            <person name="Murray J.D."/>
            <person name="Naoumkina M.A."/>
            <person name="Rosen B."/>
            <person name="Silverstein K.A."/>
            <person name="Tang H."/>
            <person name="Rombauts S."/>
            <person name="Zhao P.X."/>
            <person name="Zhou P."/>
            <person name="Barbe V."/>
            <person name="Bardou P."/>
            <person name="Bechner M."/>
            <person name="Bellec A."/>
            <person name="Berger A."/>
            <person name="Berges H."/>
            <person name="Bidwell S."/>
            <person name="Bisseling T."/>
            <person name="Choisne N."/>
            <person name="Couloux A."/>
            <person name="Denny R."/>
            <person name="Deshpande S."/>
            <person name="Dai X."/>
            <person name="Doyle J.J."/>
            <person name="Dudez A.M."/>
            <person name="Farmer A.D."/>
            <person name="Fouteau S."/>
            <person name="Franken C."/>
            <person name="Gibelin C."/>
            <person name="Gish J."/>
            <person name="Goldstein S."/>
            <person name="Gonzalez A.J."/>
            <person name="Green P.J."/>
            <person name="Hallab A."/>
            <person name="Hartog M."/>
            <person name="Hua A."/>
            <person name="Humphray S.J."/>
            <person name="Jeong D.H."/>
            <person name="Jing Y."/>
            <person name="Jocker A."/>
            <person name="Kenton S.M."/>
            <person name="Kim D.J."/>
            <person name="Klee K."/>
            <person name="Lai H."/>
            <person name="Lang C."/>
            <person name="Lin S."/>
            <person name="Macmil S.L."/>
            <person name="Magdelenat G."/>
            <person name="Matthews L."/>
            <person name="McCorrison J."/>
            <person name="Monaghan E.L."/>
            <person name="Mun J.H."/>
            <person name="Najar F.Z."/>
            <person name="Nicholson C."/>
            <person name="Noirot C."/>
            <person name="O'Bleness M."/>
            <person name="Paule C.R."/>
            <person name="Poulain J."/>
            <person name="Prion F."/>
            <person name="Qin B."/>
            <person name="Qu C."/>
            <person name="Retzel E.F."/>
            <person name="Riddle C."/>
            <person name="Sallet E."/>
            <person name="Samain S."/>
            <person name="Samson N."/>
            <person name="Sanders I."/>
            <person name="Saurat O."/>
            <person name="Scarpelli C."/>
            <person name="Schiex T."/>
            <person name="Segurens B."/>
            <person name="Severin A.J."/>
            <person name="Sherrier D.J."/>
            <person name="Shi R."/>
            <person name="Sims S."/>
            <person name="Singer S.R."/>
            <person name="Sinharoy S."/>
            <person name="Sterck L."/>
            <person name="Viollet A."/>
            <person name="Wang B.B."/>
            <person name="Wang K."/>
            <person name="Wang M."/>
            <person name="Wang X."/>
            <person name="Warfsmann J."/>
            <person name="Weissenbach J."/>
            <person name="White D.D."/>
            <person name="White J.D."/>
            <person name="Wiley G.B."/>
            <person name="Wincker P."/>
            <person name="Xing Y."/>
            <person name="Yang L."/>
            <person name="Yao Z."/>
            <person name="Ying F."/>
            <person name="Zhai J."/>
            <person name="Zhou L."/>
            <person name="Zuber A."/>
            <person name="Denarie J."/>
            <person name="Dixon R.A."/>
            <person name="May G.D."/>
            <person name="Schwartz D.C."/>
            <person name="Rogers J."/>
            <person name="Quetier F."/>
            <person name="Town C.D."/>
            <person name="Roe B.A."/>
        </authorList>
    </citation>
    <scope>NUCLEOTIDE SEQUENCE [LARGE SCALE GENOMIC DNA]</scope>
    <source>
        <strain evidence="6">A17</strain>
        <strain evidence="7 8">cv. Jemalong A17</strain>
    </source>
</reference>
<dbReference type="GO" id="GO:0005737">
    <property type="term" value="C:cytoplasm"/>
    <property type="evidence" value="ECO:0007669"/>
    <property type="project" value="UniProtKB-ARBA"/>
</dbReference>
<dbReference type="GO" id="GO:0006412">
    <property type="term" value="P:translation"/>
    <property type="evidence" value="ECO:0000318"/>
    <property type="project" value="GO_Central"/>
</dbReference>
<dbReference type="EnsemblPlants" id="AES98033">
    <property type="protein sequence ID" value="AES98033"/>
    <property type="gene ID" value="MTR_5g063380"/>
</dbReference>
<reference evidence="7" key="3">
    <citation type="submission" date="2015-04" db="UniProtKB">
        <authorList>
            <consortium name="EnsemblPlants"/>
        </authorList>
    </citation>
    <scope>IDENTIFICATION</scope>
    <source>
        <strain evidence="7">cv. Jemalong A17</strain>
    </source>
</reference>
<evidence type="ECO:0000256" key="3">
    <source>
        <dbReference type="ARBA" id="ARBA00022884"/>
    </source>
</evidence>
<protein>
    <submittedName>
        <fullName evidence="6">Ribosomal protein S14p/S29e</fullName>
    </submittedName>
</protein>
<dbReference type="GO" id="GO:0019843">
    <property type="term" value="F:rRNA binding"/>
    <property type="evidence" value="ECO:0007669"/>
    <property type="project" value="UniProtKB-KW"/>
</dbReference>